<dbReference type="GO" id="GO:0006352">
    <property type="term" value="P:DNA-templated transcription initiation"/>
    <property type="evidence" value="ECO:0007669"/>
    <property type="project" value="InterPro"/>
</dbReference>
<protein>
    <submittedName>
        <fullName evidence="2">RNA polymerase subunit sigma-70</fullName>
    </submittedName>
    <submittedName>
        <fullName evidence="3">Sigma-70, region 4 family protein</fullName>
    </submittedName>
</protein>
<dbReference type="SUPFAM" id="SSF88659">
    <property type="entry name" value="Sigma3 and sigma4 domains of RNA polymerase sigma factors"/>
    <property type="match status" value="1"/>
</dbReference>
<accession>A0A2S6D8D7</accession>
<proteinExistence type="predicted"/>
<evidence type="ECO:0000313" key="5">
    <source>
        <dbReference type="Proteomes" id="UP000255091"/>
    </source>
</evidence>
<reference evidence="3 5" key="2">
    <citation type="submission" date="2018-06" db="EMBL/GenBank/DDBJ databases">
        <authorList>
            <consortium name="Pathogen Informatics"/>
            <person name="Doyle S."/>
        </authorList>
    </citation>
    <scope>NUCLEOTIDE SEQUENCE [LARGE SCALE GENOMIC DNA]</scope>
    <source>
        <strain evidence="3 5">NCTC6133</strain>
    </source>
</reference>
<feature type="domain" description="RNA polymerase sigma factor 70 region 4 type 2" evidence="1">
    <location>
        <begin position="105"/>
        <end position="153"/>
    </location>
</feature>
<name>A0A2S6D8D7_STAAU</name>
<dbReference type="Pfam" id="PF08281">
    <property type="entry name" value="Sigma70_r4_2"/>
    <property type="match status" value="1"/>
</dbReference>
<dbReference type="EMBL" id="PGWZ01000286">
    <property type="protein sequence ID" value="PPJ76400.1"/>
    <property type="molecule type" value="Genomic_DNA"/>
</dbReference>
<evidence type="ECO:0000259" key="1">
    <source>
        <dbReference type="Pfam" id="PF08281"/>
    </source>
</evidence>
<evidence type="ECO:0000313" key="4">
    <source>
        <dbReference type="Proteomes" id="UP000238775"/>
    </source>
</evidence>
<dbReference type="AlphaFoldDB" id="A0A2S6D8D7"/>
<evidence type="ECO:0000313" key="3">
    <source>
        <dbReference type="EMBL" id="SUK44250.1"/>
    </source>
</evidence>
<dbReference type="EMBL" id="UHAP01000001">
    <property type="protein sequence ID" value="SUK44250.1"/>
    <property type="molecule type" value="Genomic_DNA"/>
</dbReference>
<gene>
    <name evidence="2" type="ORF">CV021_02275</name>
    <name evidence="3" type="ORF">NCTC6133_01634</name>
</gene>
<dbReference type="Proteomes" id="UP000255091">
    <property type="component" value="Unassembled WGS sequence"/>
</dbReference>
<dbReference type="CDD" id="cd06171">
    <property type="entry name" value="Sigma70_r4"/>
    <property type="match status" value="1"/>
</dbReference>
<organism evidence="3 5">
    <name type="scientific">Staphylococcus aureus</name>
    <dbReference type="NCBI Taxonomy" id="1280"/>
    <lineage>
        <taxon>Bacteria</taxon>
        <taxon>Bacillati</taxon>
        <taxon>Bacillota</taxon>
        <taxon>Bacilli</taxon>
        <taxon>Bacillales</taxon>
        <taxon>Staphylococcaceae</taxon>
        <taxon>Staphylococcus</taxon>
    </lineage>
</organism>
<dbReference type="RefSeq" id="WP_000933402.1">
    <property type="nucleotide sequence ID" value="NZ_BDVH01000003.1"/>
</dbReference>
<evidence type="ECO:0000313" key="2">
    <source>
        <dbReference type="EMBL" id="PPJ76400.1"/>
    </source>
</evidence>
<dbReference type="InterPro" id="IPR036388">
    <property type="entry name" value="WH-like_DNA-bd_sf"/>
</dbReference>
<dbReference type="GO" id="GO:0003677">
    <property type="term" value="F:DNA binding"/>
    <property type="evidence" value="ECO:0007669"/>
    <property type="project" value="InterPro"/>
</dbReference>
<reference evidence="2 4" key="1">
    <citation type="submission" date="2017-11" db="EMBL/GenBank/DDBJ databases">
        <authorList>
            <person name="Founou R.C."/>
            <person name="Founou L."/>
            <person name="Allam M."/>
            <person name="Ismail A."/>
            <person name="Essack S.Y."/>
        </authorList>
    </citation>
    <scope>NUCLEOTIDE SEQUENCE [LARGE SCALE GENOMIC DNA]</scope>
    <source>
        <strain evidence="2 4">G703N2B1</strain>
    </source>
</reference>
<dbReference type="InterPro" id="IPR013324">
    <property type="entry name" value="RNA_pol_sigma_r3/r4-like"/>
</dbReference>
<sequence>MLNLLMSYLLSKNNVLKRIRNLMQHNVIDINELALNRQMLSDINYVIEWIREGHEPNKYSAIDKRQCYLVNHETIEKMIDVSMYQKNGTEEYHDYIQDVNHKAYYALMKLTKQELEIFLMHKCENLSLSEIADLLNISKSSTQSYLKRALNKIEGEKGQNLFL</sequence>
<dbReference type="Proteomes" id="UP000238775">
    <property type="component" value="Unassembled WGS sequence"/>
</dbReference>
<dbReference type="Gene3D" id="1.10.10.10">
    <property type="entry name" value="Winged helix-like DNA-binding domain superfamily/Winged helix DNA-binding domain"/>
    <property type="match status" value="1"/>
</dbReference>
<dbReference type="GO" id="GO:0016987">
    <property type="term" value="F:sigma factor activity"/>
    <property type="evidence" value="ECO:0007669"/>
    <property type="project" value="InterPro"/>
</dbReference>
<dbReference type="InterPro" id="IPR013249">
    <property type="entry name" value="RNA_pol_sigma70_r4_t2"/>
</dbReference>